<protein>
    <submittedName>
        <fullName evidence="1">Uncharacterized protein</fullName>
    </submittedName>
</protein>
<reference evidence="1 2" key="1">
    <citation type="submission" date="2019-06" db="EMBL/GenBank/DDBJ databases">
        <title>Draft genomes of female and male turbot (Scophthalmus maximus).</title>
        <authorList>
            <person name="Xu H."/>
            <person name="Xu X.-W."/>
            <person name="Shao C."/>
            <person name="Chen S."/>
        </authorList>
    </citation>
    <scope>NUCLEOTIDE SEQUENCE [LARGE SCALE GENOMIC DNA]</scope>
    <source>
        <strain evidence="1">Ysfricsl-2016a</strain>
        <tissue evidence="1">Blood</tissue>
    </source>
</reference>
<dbReference type="Proteomes" id="UP000438429">
    <property type="component" value="Unassembled WGS sequence"/>
</dbReference>
<dbReference type="EMBL" id="VEVO01000002">
    <property type="protein sequence ID" value="KAF0045955.1"/>
    <property type="molecule type" value="Genomic_DNA"/>
</dbReference>
<name>A0A6A4TL43_SCOMX</name>
<proteinExistence type="predicted"/>
<comment type="caution">
    <text evidence="1">The sequence shown here is derived from an EMBL/GenBank/DDBJ whole genome shotgun (WGS) entry which is preliminary data.</text>
</comment>
<sequence length="249" mass="28168">MTCLDERGKGRDSHGELWNGYYTESYISEELASRKTTKLLLILSIIRAHLFLVGLCNLSACGIVDLQYDGVCRPADDNNSMPGALIKHQRHVRQSSREVDLLTTVELLHVFANTWAYELAQRGPHSARKLVSFSLRMNLAALSMQMRAALVGFAEKYMDGFDLDRVYYAYPWIIAASSPQRCSHGRKRAANRHSFARHRITKLRYTGVYSGGGRKGLAQVKTSIPRNKLKSVSLHQRIGKHQTGSFYHQ</sequence>
<gene>
    <name evidence="1" type="ORF">F2P81_002484</name>
</gene>
<evidence type="ECO:0000313" key="1">
    <source>
        <dbReference type="EMBL" id="KAF0045955.1"/>
    </source>
</evidence>
<organism evidence="1 2">
    <name type="scientific">Scophthalmus maximus</name>
    <name type="common">Turbot</name>
    <name type="synonym">Psetta maxima</name>
    <dbReference type="NCBI Taxonomy" id="52904"/>
    <lineage>
        <taxon>Eukaryota</taxon>
        <taxon>Metazoa</taxon>
        <taxon>Chordata</taxon>
        <taxon>Craniata</taxon>
        <taxon>Vertebrata</taxon>
        <taxon>Euteleostomi</taxon>
        <taxon>Actinopterygii</taxon>
        <taxon>Neopterygii</taxon>
        <taxon>Teleostei</taxon>
        <taxon>Neoteleostei</taxon>
        <taxon>Acanthomorphata</taxon>
        <taxon>Carangaria</taxon>
        <taxon>Pleuronectiformes</taxon>
        <taxon>Pleuronectoidei</taxon>
        <taxon>Scophthalmidae</taxon>
        <taxon>Scophthalmus</taxon>
    </lineage>
</organism>
<accession>A0A6A4TL43</accession>
<evidence type="ECO:0000313" key="2">
    <source>
        <dbReference type="Proteomes" id="UP000438429"/>
    </source>
</evidence>
<dbReference type="AlphaFoldDB" id="A0A6A4TL43"/>